<reference evidence="1" key="1">
    <citation type="submission" date="2020-05" db="UniProtKB">
        <authorList>
            <consortium name="EnsemblMetazoa"/>
        </authorList>
    </citation>
    <scope>IDENTIFICATION</scope>
    <source>
        <strain evidence="1">TTRI</strain>
    </source>
</reference>
<proteinExistence type="predicted"/>
<name>A0A1A9VFP1_GLOAU</name>
<protein>
    <submittedName>
        <fullName evidence="1">Uncharacterized protein</fullName>
    </submittedName>
</protein>
<dbReference type="VEuPathDB" id="VectorBase:GAUT035749"/>
<sequence>MFNSNTTSTLKNGTGLLTIEPECIIQHESVHIAGHKSVTTTLTSAYTSLGELSELSQQEFVNDGSTATFNYSVLSNHYATQLTELATIPHKLEVIQAVRIQHPDKPNHDFKVTCSALIISIAAIIIISGNTVFLKQAVIAHITAAPNHDAPQHEAAPSPAPHTSHSPNFIVQCLQALIFTKLLRKNTTQTFK</sequence>
<evidence type="ECO:0000313" key="1">
    <source>
        <dbReference type="EnsemblMetazoa" id="GAUT035749-PA"/>
    </source>
</evidence>
<accession>A0A1A9VFP1</accession>
<dbReference type="AlphaFoldDB" id="A0A1A9VFP1"/>
<dbReference type="EnsemblMetazoa" id="GAUT035749-RA">
    <property type="protein sequence ID" value="GAUT035749-PA"/>
    <property type="gene ID" value="GAUT035749"/>
</dbReference>
<dbReference type="Proteomes" id="UP000078200">
    <property type="component" value="Unassembled WGS sequence"/>
</dbReference>
<keyword evidence="2" id="KW-1185">Reference proteome</keyword>
<dbReference type="STRING" id="7395.A0A1A9VFP1"/>
<organism evidence="1 2">
    <name type="scientific">Glossina austeni</name>
    <name type="common">Savannah tsetse fly</name>
    <dbReference type="NCBI Taxonomy" id="7395"/>
    <lineage>
        <taxon>Eukaryota</taxon>
        <taxon>Metazoa</taxon>
        <taxon>Ecdysozoa</taxon>
        <taxon>Arthropoda</taxon>
        <taxon>Hexapoda</taxon>
        <taxon>Insecta</taxon>
        <taxon>Pterygota</taxon>
        <taxon>Neoptera</taxon>
        <taxon>Endopterygota</taxon>
        <taxon>Diptera</taxon>
        <taxon>Brachycera</taxon>
        <taxon>Muscomorpha</taxon>
        <taxon>Hippoboscoidea</taxon>
        <taxon>Glossinidae</taxon>
        <taxon>Glossina</taxon>
    </lineage>
</organism>
<evidence type="ECO:0000313" key="2">
    <source>
        <dbReference type="Proteomes" id="UP000078200"/>
    </source>
</evidence>